<evidence type="ECO:0000259" key="6">
    <source>
        <dbReference type="Pfam" id="PF04542"/>
    </source>
</evidence>
<dbReference type="Pfam" id="PF08281">
    <property type="entry name" value="Sigma70_r4_2"/>
    <property type="match status" value="1"/>
</dbReference>
<dbReference type="InterPro" id="IPR013325">
    <property type="entry name" value="RNA_pol_sigma_r2"/>
</dbReference>
<evidence type="ECO:0000256" key="4">
    <source>
        <dbReference type="ARBA" id="ARBA00023163"/>
    </source>
</evidence>
<evidence type="ECO:0000256" key="2">
    <source>
        <dbReference type="ARBA" id="ARBA00023015"/>
    </source>
</evidence>
<feature type="domain" description="RNA polymerase sigma-70 region 2" evidence="6">
    <location>
        <begin position="7"/>
        <end position="71"/>
    </location>
</feature>
<dbReference type="InterPro" id="IPR039425">
    <property type="entry name" value="RNA_pol_sigma-70-like"/>
</dbReference>
<dbReference type="InterPro" id="IPR007627">
    <property type="entry name" value="RNA_pol_sigma70_r2"/>
</dbReference>
<dbReference type="InterPro" id="IPR036388">
    <property type="entry name" value="WH-like_DNA-bd_sf"/>
</dbReference>
<keyword evidence="4" id="KW-0804">Transcription</keyword>
<name>A0A4P8Y2Q4_9FIRM</name>
<gene>
    <name evidence="8" type="ORF">E5Z56_09565</name>
</gene>
<feature type="domain" description="Isochorismatase-like" evidence="5">
    <location>
        <begin position="206"/>
        <end position="381"/>
    </location>
</feature>
<dbReference type="InterPro" id="IPR000868">
    <property type="entry name" value="Isochorismatase-like_dom"/>
</dbReference>
<keyword evidence="2" id="KW-0805">Transcription regulation</keyword>
<evidence type="ECO:0000259" key="5">
    <source>
        <dbReference type="Pfam" id="PF00857"/>
    </source>
</evidence>
<dbReference type="SUPFAM" id="SSF88946">
    <property type="entry name" value="Sigma2 domain of RNA polymerase sigma factors"/>
    <property type="match status" value="1"/>
</dbReference>
<keyword evidence="9" id="KW-1185">Reference proteome</keyword>
<dbReference type="SUPFAM" id="SSF52499">
    <property type="entry name" value="Isochorismatase-like hydrolases"/>
    <property type="match status" value="1"/>
</dbReference>
<dbReference type="PANTHER" id="PTHR43133:SF51">
    <property type="entry name" value="RNA POLYMERASE SIGMA FACTOR"/>
    <property type="match status" value="1"/>
</dbReference>
<dbReference type="Gene3D" id="1.10.10.10">
    <property type="entry name" value="Winged helix-like DNA-binding domain superfamily/Winged helix DNA-binding domain"/>
    <property type="match status" value="1"/>
</dbReference>
<evidence type="ECO:0000259" key="7">
    <source>
        <dbReference type="Pfam" id="PF08281"/>
    </source>
</evidence>
<evidence type="ECO:0000256" key="3">
    <source>
        <dbReference type="ARBA" id="ARBA00023082"/>
    </source>
</evidence>
<sequence length="391" mass="45599">MDIKNVINQYYDMVHKIAYSKTQNVNDADDLTQEVFLKYLQSDKKFDSDDHIKNWLIRVTINTYLHQISSGWNKNTTYMTDELLGAMEGANSNFSYEDNYVVEDDIYDIIKTLPDSNRNVLWNFYYKDMSIRQIALNENKTESAVKMLLSRSRKVLREKMEQRHLISEKLFISVDKQLKNYFKAYEQKYIESGRIYTHRKPIKNICVVMVDMANGWTKPGHPFACDIGNTVVNARKICDAIRKTNKLPLMFTKTCFHKKGKEKLKLNGRKIPAENLEVENYWTEIDDTLDVQDCEMVMTKYCMSCFGKPEFEKYLQTMDIDTIMIAGVTASGAIRYTVMDAHCRGYNVIVVKDAIADRIPGAVYWNLFDMEMNFAKTMSTDNAIKLIEQYS</sequence>
<dbReference type="Pfam" id="PF00857">
    <property type="entry name" value="Isochorismatase"/>
    <property type="match status" value="1"/>
</dbReference>
<dbReference type="SUPFAM" id="SSF88659">
    <property type="entry name" value="Sigma3 and sigma4 domains of RNA polymerase sigma factors"/>
    <property type="match status" value="1"/>
</dbReference>
<dbReference type="Pfam" id="PF04542">
    <property type="entry name" value="Sigma70_r2"/>
    <property type="match status" value="1"/>
</dbReference>
<keyword evidence="3" id="KW-0731">Sigma factor</keyword>
<proteinExistence type="inferred from homology"/>
<protein>
    <submittedName>
        <fullName evidence="8">Isochorismatase family protein</fullName>
    </submittedName>
</protein>
<dbReference type="InterPro" id="IPR013249">
    <property type="entry name" value="RNA_pol_sigma70_r4_t2"/>
</dbReference>
<dbReference type="KEGG" id="ruj:E5Z56_09565"/>
<dbReference type="GO" id="GO:0003677">
    <property type="term" value="F:DNA binding"/>
    <property type="evidence" value="ECO:0007669"/>
    <property type="project" value="InterPro"/>
</dbReference>
<dbReference type="InterPro" id="IPR036380">
    <property type="entry name" value="Isochorismatase-like_sf"/>
</dbReference>
<dbReference type="EMBL" id="CP039381">
    <property type="protein sequence ID" value="QCT07588.1"/>
    <property type="molecule type" value="Genomic_DNA"/>
</dbReference>
<accession>A0A4P8Y2Q4</accession>
<evidence type="ECO:0000313" key="8">
    <source>
        <dbReference type="EMBL" id="QCT07588.1"/>
    </source>
</evidence>
<dbReference type="AlphaFoldDB" id="A0A4P8Y2Q4"/>
<dbReference type="Gene3D" id="3.40.50.850">
    <property type="entry name" value="Isochorismatase-like"/>
    <property type="match status" value="1"/>
</dbReference>
<dbReference type="Proteomes" id="UP000301475">
    <property type="component" value="Chromosome"/>
</dbReference>
<dbReference type="GO" id="GO:0016987">
    <property type="term" value="F:sigma factor activity"/>
    <property type="evidence" value="ECO:0007669"/>
    <property type="project" value="UniProtKB-KW"/>
</dbReference>
<reference evidence="8 9" key="1">
    <citation type="submission" date="2019-04" db="EMBL/GenBank/DDBJ databases">
        <authorList>
            <person name="Embree M."/>
            <person name="Gaffney J.R."/>
        </authorList>
    </citation>
    <scope>NUCLEOTIDE SEQUENCE [LARGE SCALE GENOMIC DNA]</scope>
    <source>
        <strain evidence="8 9">JE7A12</strain>
    </source>
</reference>
<dbReference type="PANTHER" id="PTHR43133">
    <property type="entry name" value="RNA POLYMERASE ECF-TYPE SIGMA FACTO"/>
    <property type="match status" value="1"/>
</dbReference>
<dbReference type="RefSeq" id="WP_138157588.1">
    <property type="nucleotide sequence ID" value="NZ_CP039381.1"/>
</dbReference>
<dbReference type="Gene3D" id="1.10.1740.10">
    <property type="match status" value="1"/>
</dbReference>
<dbReference type="GO" id="GO:0006352">
    <property type="term" value="P:DNA-templated transcription initiation"/>
    <property type="evidence" value="ECO:0007669"/>
    <property type="project" value="InterPro"/>
</dbReference>
<organism evidence="8 9">
    <name type="scientific">Ruminococcus bovis</name>
    <dbReference type="NCBI Taxonomy" id="2564099"/>
    <lineage>
        <taxon>Bacteria</taxon>
        <taxon>Bacillati</taxon>
        <taxon>Bacillota</taxon>
        <taxon>Clostridia</taxon>
        <taxon>Eubacteriales</taxon>
        <taxon>Oscillospiraceae</taxon>
        <taxon>Ruminococcus</taxon>
    </lineage>
</organism>
<dbReference type="InterPro" id="IPR013324">
    <property type="entry name" value="RNA_pol_sigma_r3/r4-like"/>
</dbReference>
<evidence type="ECO:0000313" key="9">
    <source>
        <dbReference type="Proteomes" id="UP000301475"/>
    </source>
</evidence>
<evidence type="ECO:0000256" key="1">
    <source>
        <dbReference type="ARBA" id="ARBA00010641"/>
    </source>
</evidence>
<dbReference type="OrthoDB" id="9795666at2"/>
<feature type="domain" description="RNA polymerase sigma factor 70 region 4 type 2" evidence="7">
    <location>
        <begin position="105"/>
        <end position="154"/>
    </location>
</feature>
<comment type="similarity">
    <text evidence="1">Belongs to the sigma-70 factor family. ECF subfamily.</text>
</comment>
<dbReference type="InterPro" id="IPR014284">
    <property type="entry name" value="RNA_pol_sigma-70_dom"/>
</dbReference>
<dbReference type="NCBIfam" id="TIGR02937">
    <property type="entry name" value="sigma70-ECF"/>
    <property type="match status" value="1"/>
</dbReference>